<reference evidence="1 2" key="1">
    <citation type="journal article" date="2023" name="Arcadia Sci">
        <title>De novo assembly of a long-read Amblyomma americanum tick genome.</title>
        <authorList>
            <person name="Chou S."/>
            <person name="Poskanzer K.E."/>
            <person name="Rollins M."/>
            <person name="Thuy-Boun P.S."/>
        </authorList>
    </citation>
    <scope>NUCLEOTIDE SEQUENCE [LARGE SCALE GENOMIC DNA]</scope>
    <source>
        <strain evidence="1">F_SG_1</strain>
        <tissue evidence="1">Salivary glands</tissue>
    </source>
</reference>
<evidence type="ECO:0000313" key="2">
    <source>
        <dbReference type="Proteomes" id="UP001321473"/>
    </source>
</evidence>
<comment type="caution">
    <text evidence="1">The sequence shown here is derived from an EMBL/GenBank/DDBJ whole genome shotgun (WGS) entry which is preliminary data.</text>
</comment>
<protein>
    <submittedName>
        <fullName evidence="1">Uncharacterized protein</fullName>
    </submittedName>
</protein>
<evidence type="ECO:0000313" key="1">
    <source>
        <dbReference type="EMBL" id="KAK8777787.1"/>
    </source>
</evidence>
<dbReference type="AlphaFoldDB" id="A0AAQ4ESV0"/>
<proteinExistence type="predicted"/>
<name>A0AAQ4ESV0_AMBAM</name>
<dbReference type="EMBL" id="JARKHS020011470">
    <property type="protein sequence ID" value="KAK8777787.1"/>
    <property type="molecule type" value="Genomic_DNA"/>
</dbReference>
<feature type="non-terminal residue" evidence="1">
    <location>
        <position position="1"/>
    </location>
</feature>
<dbReference type="Proteomes" id="UP001321473">
    <property type="component" value="Unassembled WGS sequence"/>
</dbReference>
<gene>
    <name evidence="1" type="ORF">V5799_020872</name>
</gene>
<keyword evidence="2" id="KW-1185">Reference proteome</keyword>
<sequence>KDTYRKLVRLVVNNRKVAQQTNKQSHPSLVTEMPTATGATGLFVVFLALSSKAFAQSLDRKHPRFVTRKEERPQAEFDGFRQVVCKECRELWEKHSAECLAWECYSELLAEDEQCLQGAVEFNKDGLRPSRDIEHFPSYQEMSEEPKADDSMPYGSLDAPIGWRTIQGEWFQEVRRRSSGYADL</sequence>
<accession>A0AAQ4ESV0</accession>
<organism evidence="1 2">
    <name type="scientific">Amblyomma americanum</name>
    <name type="common">Lone star tick</name>
    <dbReference type="NCBI Taxonomy" id="6943"/>
    <lineage>
        <taxon>Eukaryota</taxon>
        <taxon>Metazoa</taxon>
        <taxon>Ecdysozoa</taxon>
        <taxon>Arthropoda</taxon>
        <taxon>Chelicerata</taxon>
        <taxon>Arachnida</taxon>
        <taxon>Acari</taxon>
        <taxon>Parasitiformes</taxon>
        <taxon>Ixodida</taxon>
        <taxon>Ixodoidea</taxon>
        <taxon>Ixodidae</taxon>
        <taxon>Amblyomminae</taxon>
        <taxon>Amblyomma</taxon>
    </lineage>
</organism>